<feature type="region of interest" description="Disordered" evidence="1">
    <location>
        <begin position="1249"/>
        <end position="1298"/>
    </location>
</feature>
<dbReference type="STRING" id="50429.A0A2B4STZ0"/>
<keyword evidence="2" id="KW-1133">Transmembrane helix</keyword>
<keyword evidence="2" id="KW-0472">Membrane</keyword>
<evidence type="ECO:0008006" key="5">
    <source>
        <dbReference type="Google" id="ProtNLM"/>
    </source>
</evidence>
<feature type="region of interest" description="Disordered" evidence="1">
    <location>
        <begin position="456"/>
        <end position="482"/>
    </location>
</feature>
<keyword evidence="2" id="KW-0812">Transmembrane</keyword>
<name>A0A2B4STZ0_STYPI</name>
<proteinExistence type="predicted"/>
<feature type="transmembrane region" description="Helical" evidence="2">
    <location>
        <begin position="1158"/>
        <end position="1182"/>
    </location>
</feature>
<dbReference type="Proteomes" id="UP000225706">
    <property type="component" value="Unassembled WGS sequence"/>
</dbReference>
<keyword evidence="4" id="KW-1185">Reference proteome</keyword>
<dbReference type="OrthoDB" id="5989655at2759"/>
<protein>
    <recommendedName>
        <fullName evidence="5">SEA domain-containing protein</fullName>
    </recommendedName>
</protein>
<feature type="compositionally biased region" description="Polar residues" evidence="1">
    <location>
        <begin position="1249"/>
        <end position="1261"/>
    </location>
</feature>
<gene>
    <name evidence="3" type="ORF">AWC38_SpisGene3146</name>
</gene>
<organism evidence="3 4">
    <name type="scientific">Stylophora pistillata</name>
    <name type="common">Smooth cauliflower coral</name>
    <dbReference type="NCBI Taxonomy" id="50429"/>
    <lineage>
        <taxon>Eukaryota</taxon>
        <taxon>Metazoa</taxon>
        <taxon>Cnidaria</taxon>
        <taxon>Anthozoa</taxon>
        <taxon>Hexacorallia</taxon>
        <taxon>Scleractinia</taxon>
        <taxon>Astrocoeniina</taxon>
        <taxon>Pocilloporidae</taxon>
        <taxon>Stylophora</taxon>
    </lineage>
</organism>
<feature type="compositionally biased region" description="Polar residues" evidence="1">
    <location>
        <begin position="785"/>
        <end position="829"/>
    </location>
</feature>
<evidence type="ECO:0000256" key="2">
    <source>
        <dbReference type="SAM" id="Phobius"/>
    </source>
</evidence>
<evidence type="ECO:0000256" key="1">
    <source>
        <dbReference type="SAM" id="MobiDB-lite"/>
    </source>
</evidence>
<reference evidence="4" key="1">
    <citation type="journal article" date="2017" name="bioRxiv">
        <title>Comparative analysis of the genomes of Stylophora pistillata and Acropora digitifera provides evidence for extensive differences between species of corals.</title>
        <authorList>
            <person name="Voolstra C.R."/>
            <person name="Li Y."/>
            <person name="Liew Y.J."/>
            <person name="Baumgarten S."/>
            <person name="Zoccola D."/>
            <person name="Flot J.-F."/>
            <person name="Tambutte S."/>
            <person name="Allemand D."/>
            <person name="Aranda M."/>
        </authorList>
    </citation>
    <scope>NUCLEOTIDE SEQUENCE [LARGE SCALE GENOMIC DNA]</scope>
</reference>
<feature type="compositionally biased region" description="Basic and acidic residues" evidence="1">
    <location>
        <begin position="1286"/>
        <end position="1297"/>
    </location>
</feature>
<feature type="region of interest" description="Disordered" evidence="1">
    <location>
        <begin position="1345"/>
        <end position="1370"/>
    </location>
</feature>
<feature type="compositionally biased region" description="Polar residues" evidence="1">
    <location>
        <begin position="468"/>
        <end position="478"/>
    </location>
</feature>
<sequence>MAAGKGGGQGRKRSTFNENLRSKLLSLDNEGQGINGSTSLLASVTEVSSQPSIKLHLSTNTPANTKIFTTQVEDSKLSSIMVMSPGNSSIQTSAVCDRLLDSTQVSLQTEYFHLPQPSSRITISSIRATGGVVSHRGQTLFTGAPVHSTVPTNESSSKLSSIKTSKALVTFSRISSFPAFLTKESELIPATSTTVYIATTPNPQSATSSYKYNISNTITSAKRSKRADNVAQVTSMSSPQGSSTIPIPQNNTNSIRVIMSSAGIIAPRSRTSCNNSSVCLLNLSAKNKATTVSSAPIATLNSQSTKATHVTSGEEVTVFPSDTTLLTTSATSKGISVNIMTSLDEITKTTGISQNLQATEVISHFVRSGTGSASYLVRITSVRSKSVRKVTTRQSSTTFLNVEASTLPCSNADQKASSLSPSRVKISTALNSKHFKQTTTTHRHHKTTITARPLMSSSVETSGERLKTPNTGNHSTQHVRTSVTSSIISIKRTIKSTSHDSHQLGTTSLQKATSTLTSKMLTTTSIVHHSLPRFRTFTPLSSAFFILKSSRELSESKTEKIPKTVSIALSDSTQFIISKSGRFSKASVLSTHQQSSLPSISSNRSLTGHSKISKTVSIAPSESTIPLPSKIATIASSSLSDEIFISNNKLSLGSKTIQIKKSKMSTLNLTSVGETLALKSSSAQLIISKPGIFSKASVLTTHQQSSFPSTSSTTSLTGHFNIFISTTSMITSSRPLPPKSIHSTQTLTRNFPSFTQAITSKRETSPTATPPGTSHVPRTSEKYSSKQSSQTISTVQPKTASSNRNLSLPVTSVRPSLSSTPGSATNRSPSIGKPSTRYSSLTSTSLFPPKNTTPQTVVITSQVTADSKIPSSSHLTLTSISNVSPTKTVSLSVTYSSKGVRSASLMHKSLVTSKKTRPASISAVTLKLESSEVNSKLFRFSATSLHSIESTESLESVISVMTLAGHSSLTFSPKITVVTLENTQTQASTEPQTALKVTRQSSQIFVDATTVGTATPVLVTSSSASTQTEPPLEIPSQFEGRMILGMPWKPQYEYPPGSQTLATTITEKLTKALNDLEGFISVQVLRLWKSSVGVDFVVYVNKQASVDESVVERKLIEANSTGVLDLPLTSLQFKVKDTPTTQNLPTTSSTTEEKSIELWVIILIVAIILVFLLLIIICIIVAKLGKQRGGLRKSGKYKLSSFDNFLNSEQTESRTKPVILKMQERKRTVRGSRKSVGLYDVYSLTNSHSEESLAQSQSPTIRPSDDYSVPAYRNSNNDSTTVSSKTQERAKDVRDDPSQISILLNDSMTPSIELDNKSNQGYRNSHEDLTANEAVRLQLSETKQISEGPEASQPFVKVSTDDGNEVRGNSRAKENQVRIFAHHFK</sequence>
<comment type="caution">
    <text evidence="3">The sequence shown here is derived from an EMBL/GenBank/DDBJ whole genome shotgun (WGS) entry which is preliminary data.</text>
</comment>
<feature type="compositionally biased region" description="Polar residues" evidence="1">
    <location>
        <begin position="760"/>
        <end position="772"/>
    </location>
</feature>
<feature type="region of interest" description="Disordered" evidence="1">
    <location>
        <begin position="760"/>
        <end position="849"/>
    </location>
</feature>
<evidence type="ECO:0000313" key="4">
    <source>
        <dbReference type="Proteomes" id="UP000225706"/>
    </source>
</evidence>
<feature type="compositionally biased region" description="Polar residues" evidence="1">
    <location>
        <begin position="1273"/>
        <end position="1285"/>
    </location>
</feature>
<dbReference type="EMBL" id="LSMT01000028">
    <property type="protein sequence ID" value="PFX32022.1"/>
    <property type="molecule type" value="Genomic_DNA"/>
</dbReference>
<accession>A0A2B4STZ0</accession>
<evidence type="ECO:0000313" key="3">
    <source>
        <dbReference type="EMBL" id="PFX32022.1"/>
    </source>
</evidence>